<dbReference type="OrthoDB" id="419598at2759"/>
<accession>A0A0C3AL45</accession>
<comment type="similarity">
    <text evidence="1">Belongs to the NmrA-type oxidoreductase family.</text>
</comment>
<reference evidence="4 5" key="1">
    <citation type="submission" date="2014-04" db="EMBL/GenBank/DDBJ databases">
        <authorList>
            <consortium name="DOE Joint Genome Institute"/>
            <person name="Kuo A."/>
            <person name="Tarkka M."/>
            <person name="Buscot F."/>
            <person name="Kohler A."/>
            <person name="Nagy L.G."/>
            <person name="Floudas D."/>
            <person name="Copeland A."/>
            <person name="Barry K.W."/>
            <person name="Cichocki N."/>
            <person name="Veneault-Fourrey C."/>
            <person name="LaButti K."/>
            <person name="Lindquist E.A."/>
            <person name="Lipzen A."/>
            <person name="Lundell T."/>
            <person name="Morin E."/>
            <person name="Murat C."/>
            <person name="Sun H."/>
            <person name="Tunlid A."/>
            <person name="Henrissat B."/>
            <person name="Grigoriev I.V."/>
            <person name="Hibbett D.S."/>
            <person name="Martin F."/>
            <person name="Nordberg H.P."/>
            <person name="Cantor M.N."/>
            <person name="Hua S.X."/>
        </authorList>
    </citation>
    <scope>NUCLEOTIDE SEQUENCE [LARGE SCALE GENOMIC DNA]</scope>
    <source>
        <strain evidence="4 5">F 1598</strain>
    </source>
</reference>
<dbReference type="InterPro" id="IPR008030">
    <property type="entry name" value="NmrA-like"/>
</dbReference>
<dbReference type="GO" id="GO:0005634">
    <property type="term" value="C:nucleus"/>
    <property type="evidence" value="ECO:0007669"/>
    <property type="project" value="TreeGrafter"/>
</dbReference>
<evidence type="ECO:0000256" key="1">
    <source>
        <dbReference type="ARBA" id="ARBA00006328"/>
    </source>
</evidence>
<gene>
    <name evidence="4" type="ORF">PILCRDRAFT_800965</name>
</gene>
<dbReference type="STRING" id="765440.A0A0C3AL45"/>
<dbReference type="InParanoid" id="A0A0C3AL45"/>
<dbReference type="InterPro" id="IPR036291">
    <property type="entry name" value="NAD(P)-bd_dom_sf"/>
</dbReference>
<dbReference type="SUPFAM" id="SSF51735">
    <property type="entry name" value="NAD(P)-binding Rossmann-fold domains"/>
    <property type="match status" value="1"/>
</dbReference>
<feature type="domain" description="NmrA-like" evidence="3">
    <location>
        <begin position="11"/>
        <end position="276"/>
    </location>
</feature>
<dbReference type="HOGENOM" id="CLU_007383_8_1_1"/>
<name>A0A0C3AL45_PILCF</name>
<dbReference type="Pfam" id="PF05368">
    <property type="entry name" value="NmrA"/>
    <property type="match status" value="1"/>
</dbReference>
<dbReference type="AlphaFoldDB" id="A0A0C3AL45"/>
<proteinExistence type="inferred from homology"/>
<evidence type="ECO:0000313" key="5">
    <source>
        <dbReference type="Proteomes" id="UP000054166"/>
    </source>
</evidence>
<organism evidence="4 5">
    <name type="scientific">Piloderma croceum (strain F 1598)</name>
    <dbReference type="NCBI Taxonomy" id="765440"/>
    <lineage>
        <taxon>Eukaryota</taxon>
        <taxon>Fungi</taxon>
        <taxon>Dikarya</taxon>
        <taxon>Basidiomycota</taxon>
        <taxon>Agaricomycotina</taxon>
        <taxon>Agaricomycetes</taxon>
        <taxon>Agaricomycetidae</taxon>
        <taxon>Atheliales</taxon>
        <taxon>Atheliaceae</taxon>
        <taxon>Piloderma</taxon>
    </lineage>
</organism>
<reference evidence="5" key="2">
    <citation type="submission" date="2015-01" db="EMBL/GenBank/DDBJ databases">
        <title>Evolutionary Origins and Diversification of the Mycorrhizal Mutualists.</title>
        <authorList>
            <consortium name="DOE Joint Genome Institute"/>
            <consortium name="Mycorrhizal Genomics Consortium"/>
            <person name="Kohler A."/>
            <person name="Kuo A."/>
            <person name="Nagy L.G."/>
            <person name="Floudas D."/>
            <person name="Copeland A."/>
            <person name="Barry K.W."/>
            <person name="Cichocki N."/>
            <person name="Veneault-Fourrey C."/>
            <person name="LaButti K."/>
            <person name="Lindquist E.A."/>
            <person name="Lipzen A."/>
            <person name="Lundell T."/>
            <person name="Morin E."/>
            <person name="Murat C."/>
            <person name="Riley R."/>
            <person name="Ohm R."/>
            <person name="Sun H."/>
            <person name="Tunlid A."/>
            <person name="Henrissat B."/>
            <person name="Grigoriev I.V."/>
            <person name="Hibbett D.S."/>
            <person name="Martin F."/>
        </authorList>
    </citation>
    <scope>NUCLEOTIDE SEQUENCE [LARGE SCALE GENOMIC DNA]</scope>
    <source>
        <strain evidence="5">F 1598</strain>
    </source>
</reference>
<evidence type="ECO:0000256" key="2">
    <source>
        <dbReference type="ARBA" id="ARBA00022857"/>
    </source>
</evidence>
<dbReference type="InterPro" id="IPR051164">
    <property type="entry name" value="NmrA-like_oxidored"/>
</dbReference>
<keyword evidence="2" id="KW-0521">NADP</keyword>
<evidence type="ECO:0000259" key="3">
    <source>
        <dbReference type="Pfam" id="PF05368"/>
    </source>
</evidence>
<dbReference type="PANTHER" id="PTHR42748">
    <property type="entry name" value="NITROGEN METABOLITE REPRESSION PROTEIN NMRA FAMILY MEMBER"/>
    <property type="match status" value="1"/>
</dbReference>
<dbReference type="Gene3D" id="3.40.50.720">
    <property type="entry name" value="NAD(P)-binding Rossmann-like Domain"/>
    <property type="match status" value="1"/>
</dbReference>
<evidence type="ECO:0000313" key="4">
    <source>
        <dbReference type="EMBL" id="KIM74593.1"/>
    </source>
</evidence>
<dbReference type="Proteomes" id="UP000054166">
    <property type="component" value="Unassembled WGS sequence"/>
</dbReference>
<dbReference type="EMBL" id="KN833059">
    <property type="protein sequence ID" value="KIM74593.1"/>
    <property type="molecule type" value="Genomic_DNA"/>
</dbReference>
<protein>
    <recommendedName>
        <fullName evidence="3">NmrA-like domain-containing protein</fullName>
    </recommendedName>
</protein>
<sequence length="296" mass="31856">MTISQKPSAPLVVVVGATGTQGGSVIKALIESDKPYRLRDLTRDTSKPAARKLVDQGIEMVGVTIGTDNAEKVHQAFEGANIAFVSAYTGEIDDGILMINAAKAAKIDLLIWSGLMSVTEASGGKYTHVDHFDGKALVTAHGRQSGVPFIDVQAGAYASNYNSAQAPRKRGDSSYELAFPCSPETLLPVIDMVSDYGLFVREAIESPAFGGGSEIFACSELLSVADMSKQLSEITGKKVAFHQISDDEYVATLPEMLPEPIKIEFLETMKYLNEFGCPCLLFEPCLCRLLITMCNS</sequence>
<keyword evidence="5" id="KW-1185">Reference proteome</keyword>
<dbReference type="PANTHER" id="PTHR42748:SF31">
    <property type="entry name" value="NMRA-LIKE DOMAIN-CONTAINING PROTEIN-RELATED"/>
    <property type="match status" value="1"/>
</dbReference>
<dbReference type="Gene3D" id="3.90.25.10">
    <property type="entry name" value="UDP-galactose 4-epimerase, domain 1"/>
    <property type="match status" value="1"/>
</dbReference>